<keyword evidence="3" id="KW-1185">Reference proteome</keyword>
<sequence length="290" mass="33160">MRTFSFKITRTCHKVLGHWSVWVFAVAVSDAADSTGTFNSNSNNSGKPFCSEYKPWLEKPTVTWEPNGTCMAATYEGHDTLLSRSHTCKCQNSLAKKLGLCYTPVPDGCTFKSDNLLQNAINSILEDTCVIGDSLARHLAMAFLRRVDRPYEERDQFYYQSHVMFHHRTHKPLTLDEGEVCSEKAKAMSTDEGYKQLCTNAVAKDGTYDFEESMCNPLETSYNNAAGQKVGLRELSAKHHCDWQYHRTLEQNLWVKFLEEKKCHRLVYIGGHHWWKEPGAHENYAMLVCI</sequence>
<feature type="signal peptide" evidence="1">
    <location>
        <begin position="1"/>
        <end position="31"/>
    </location>
</feature>
<gene>
    <name evidence="2" type="ORF">SARC_11695</name>
</gene>
<dbReference type="RefSeq" id="XP_014149688.1">
    <property type="nucleotide sequence ID" value="XM_014294213.1"/>
</dbReference>
<organism evidence="2 3">
    <name type="scientific">Sphaeroforma arctica JP610</name>
    <dbReference type="NCBI Taxonomy" id="667725"/>
    <lineage>
        <taxon>Eukaryota</taxon>
        <taxon>Ichthyosporea</taxon>
        <taxon>Ichthyophonida</taxon>
        <taxon>Sphaeroforma</taxon>
    </lineage>
</organism>
<dbReference type="GeneID" id="25912199"/>
<dbReference type="Proteomes" id="UP000054560">
    <property type="component" value="Unassembled WGS sequence"/>
</dbReference>
<proteinExistence type="predicted"/>
<feature type="chain" id="PRO_5005538030" evidence="1">
    <location>
        <begin position="32"/>
        <end position="290"/>
    </location>
</feature>
<dbReference type="EMBL" id="KQ243422">
    <property type="protein sequence ID" value="KNC75786.1"/>
    <property type="molecule type" value="Genomic_DNA"/>
</dbReference>
<reference evidence="2 3" key="1">
    <citation type="submission" date="2011-02" db="EMBL/GenBank/DDBJ databases">
        <title>The Genome Sequence of Sphaeroforma arctica JP610.</title>
        <authorList>
            <consortium name="The Broad Institute Genome Sequencing Platform"/>
            <person name="Russ C."/>
            <person name="Cuomo C."/>
            <person name="Young S.K."/>
            <person name="Zeng Q."/>
            <person name="Gargeya S."/>
            <person name="Alvarado L."/>
            <person name="Berlin A."/>
            <person name="Chapman S.B."/>
            <person name="Chen Z."/>
            <person name="Freedman E."/>
            <person name="Gellesch M."/>
            <person name="Goldberg J."/>
            <person name="Griggs A."/>
            <person name="Gujja S."/>
            <person name="Heilman E."/>
            <person name="Heiman D."/>
            <person name="Howarth C."/>
            <person name="Mehta T."/>
            <person name="Neiman D."/>
            <person name="Pearson M."/>
            <person name="Roberts A."/>
            <person name="Saif S."/>
            <person name="Shea T."/>
            <person name="Shenoy N."/>
            <person name="Sisk P."/>
            <person name="Stolte C."/>
            <person name="Sykes S."/>
            <person name="White J."/>
            <person name="Yandava C."/>
            <person name="Burger G."/>
            <person name="Gray M.W."/>
            <person name="Holland P.W.H."/>
            <person name="King N."/>
            <person name="Lang F.B.F."/>
            <person name="Roger A.J."/>
            <person name="Ruiz-Trillo I."/>
            <person name="Haas B."/>
            <person name="Nusbaum C."/>
            <person name="Birren B."/>
        </authorList>
    </citation>
    <scope>NUCLEOTIDE SEQUENCE [LARGE SCALE GENOMIC DNA]</scope>
    <source>
        <strain evidence="2 3">JP610</strain>
    </source>
</reference>
<evidence type="ECO:0000313" key="2">
    <source>
        <dbReference type="EMBL" id="KNC75786.1"/>
    </source>
</evidence>
<evidence type="ECO:0000256" key="1">
    <source>
        <dbReference type="SAM" id="SignalP"/>
    </source>
</evidence>
<dbReference type="AlphaFoldDB" id="A0A0L0FH28"/>
<accession>A0A0L0FH28</accession>
<protein>
    <submittedName>
        <fullName evidence="2">Uncharacterized protein</fullName>
    </submittedName>
</protein>
<evidence type="ECO:0000313" key="3">
    <source>
        <dbReference type="Proteomes" id="UP000054560"/>
    </source>
</evidence>
<keyword evidence="1" id="KW-0732">Signal</keyword>
<name>A0A0L0FH28_9EUKA</name>